<keyword evidence="9" id="KW-0539">Nucleus</keyword>
<dbReference type="GO" id="GO:0051315">
    <property type="term" value="P:attachment of mitotic spindle microtubules to kinetochore"/>
    <property type="evidence" value="ECO:0007669"/>
    <property type="project" value="InterPro"/>
</dbReference>
<dbReference type="PANTHER" id="PTHR10643:SF2">
    <property type="entry name" value="KINETOCHORE PROTEIN NDC80 HOMOLOG"/>
    <property type="match status" value="1"/>
</dbReference>
<dbReference type="EMBL" id="KZ288282">
    <property type="protein sequence ID" value="PBC29605.1"/>
    <property type="molecule type" value="Genomic_DNA"/>
</dbReference>
<feature type="compositionally biased region" description="Basic and acidic residues" evidence="13">
    <location>
        <begin position="21"/>
        <end position="34"/>
    </location>
</feature>
<protein>
    <submittedName>
        <fullName evidence="15">Kinetochore protein NDC80</fullName>
    </submittedName>
</protein>
<feature type="compositionally biased region" description="Basic residues" evidence="13">
    <location>
        <begin position="761"/>
        <end position="772"/>
    </location>
</feature>
<comment type="similarity">
    <text evidence="3">Belongs to the NDC80/HEC1 family.</text>
</comment>
<comment type="subcellular location">
    <subcellularLocation>
        <location evidence="2">Chromosome</location>
        <location evidence="2">Centromere</location>
        <location evidence="2">Kinetochore</location>
    </subcellularLocation>
    <subcellularLocation>
        <location evidence="1">Nucleus</location>
    </subcellularLocation>
</comment>
<evidence type="ECO:0000256" key="10">
    <source>
        <dbReference type="ARBA" id="ARBA00023306"/>
    </source>
</evidence>
<name>A0A2A3ECY0_APICC</name>
<dbReference type="GO" id="GO:0005634">
    <property type="term" value="C:nucleus"/>
    <property type="evidence" value="ECO:0007669"/>
    <property type="project" value="UniProtKB-SubCell"/>
</dbReference>
<evidence type="ECO:0000256" key="9">
    <source>
        <dbReference type="ARBA" id="ARBA00023242"/>
    </source>
</evidence>
<keyword evidence="7" id="KW-0995">Kinetochore</keyword>
<evidence type="ECO:0000313" key="15">
    <source>
        <dbReference type="EMBL" id="PBC29605.1"/>
    </source>
</evidence>
<dbReference type="InterPro" id="IPR038273">
    <property type="entry name" value="Ndc80_sf"/>
</dbReference>
<gene>
    <name evidence="15" type="ORF">APICC_09569</name>
</gene>
<evidence type="ECO:0000256" key="12">
    <source>
        <dbReference type="SAM" id="Coils"/>
    </source>
</evidence>
<keyword evidence="16" id="KW-1185">Reference proteome</keyword>
<feature type="region of interest" description="Disordered" evidence="13">
    <location>
        <begin position="21"/>
        <end position="51"/>
    </location>
</feature>
<feature type="region of interest" description="Disordered" evidence="13">
    <location>
        <begin position="1269"/>
        <end position="1298"/>
    </location>
</feature>
<evidence type="ECO:0000256" key="7">
    <source>
        <dbReference type="ARBA" id="ARBA00022838"/>
    </source>
</evidence>
<feature type="domain" description="Kinetochore protein Ndc80 CH" evidence="14">
    <location>
        <begin position="128"/>
        <end position="247"/>
    </location>
</feature>
<evidence type="ECO:0000256" key="4">
    <source>
        <dbReference type="ARBA" id="ARBA00022454"/>
    </source>
</evidence>
<evidence type="ECO:0000256" key="3">
    <source>
        <dbReference type="ARBA" id="ARBA00007050"/>
    </source>
</evidence>
<feature type="compositionally biased region" description="Polar residues" evidence="13">
    <location>
        <begin position="35"/>
        <end position="49"/>
    </location>
</feature>
<evidence type="ECO:0000256" key="6">
    <source>
        <dbReference type="ARBA" id="ARBA00022776"/>
    </source>
</evidence>
<feature type="region of interest" description="Disordered" evidence="13">
    <location>
        <begin position="692"/>
        <end position="720"/>
    </location>
</feature>
<feature type="region of interest" description="Disordered" evidence="13">
    <location>
        <begin position="743"/>
        <end position="772"/>
    </location>
</feature>
<evidence type="ECO:0000256" key="11">
    <source>
        <dbReference type="ARBA" id="ARBA00023328"/>
    </source>
</evidence>
<dbReference type="Pfam" id="PF03801">
    <property type="entry name" value="Ndc80_HEC"/>
    <property type="match status" value="1"/>
</dbReference>
<reference evidence="15 16" key="1">
    <citation type="submission" date="2014-07" db="EMBL/GenBank/DDBJ databases">
        <title>Genomic and transcriptomic analysis on Apis cerana provide comprehensive insights into honey bee biology.</title>
        <authorList>
            <person name="Diao Q."/>
            <person name="Sun L."/>
            <person name="Zheng H."/>
            <person name="Zheng H."/>
            <person name="Xu S."/>
            <person name="Wang S."/>
            <person name="Zeng Z."/>
            <person name="Hu F."/>
            <person name="Su S."/>
            <person name="Wu J."/>
        </authorList>
    </citation>
    <scope>NUCLEOTIDE SEQUENCE [LARGE SCALE GENOMIC DNA]</scope>
    <source>
        <tissue evidence="15">Pupae without intestine</tissue>
    </source>
</reference>
<keyword evidence="4" id="KW-0158">Chromosome</keyword>
<keyword evidence="6" id="KW-0498">Mitosis</keyword>
<sequence length="1298" mass="148615">MSSYSIGRRSSTNPVRISLLDREDKSLTRTESRRTQTLKPKNSISSVENSHIPRPRIRASSCDRINIKGSLLKATGKTSFCHVPTTPNTPNIGKSSSHHTFGSSNKIHAGLPTGRRSLSADRASNIGAKGSRKDTRPLTDKTYQAYMLNKIDNFLSINHCSSMVNTNNSFKPVTLKMFVEVSAYLLKILDIKQILTISNYVEELPKIAKKLHYPGIINKSWLKTANAMHSWPNVLGWICWLVEICEIRKIALEKYNLNNLSFMGNEQEAKINKNAFFSMLNFYNAWNDEKLDEEASMVEKYLQEVEEQQGISEENLNNARFELEKEMLKQQEAEENLNKINEEVKHLQEVFLSLQNDETKQLSDINAKEEYIKTINFETDQLNAECNILSEQICLQKKQHDELLSTIKQQPMSKIDRDKILEKCTEIQNYIHQFDEHLKEIQKELYTMDIKLAFNNNEITKSVLTYNNEIFMHFSGNIDINLEELKMPEKGILKPEIMEILKVKANLMNDLKELLKSEIIEKERLSETNFNELENLQEKMKILEDENSDIINKIKEKKSLINKIKTDAKHEETKLREQIKKLQNEIKEIQDSMPNTQELAAELEETGDKLDAVQRRKAYIEESAKLFFDKFYETLGDIMSNKINAASKSIAISNKNILENNHYLPPSGLSSEGLCDCNKQIEIIVKAKGLKRKSTMVMSNPTSHKSIEEKKRPGNSGDVHQSWGKALIEQNKAVIKQGLQQFQTKTTGSKSLKHSSETKEIKKHSLNHQKPNHKHLDELPIKQSASQKRIEEHIKSIPRTANPSSTSIPSTVESIIVYDKGVQCDGILDYFDDRFGVFNPVRTLHFLIKELEHLVKDDKANKILTNMEQALLRISMEPDKLPMELETKSETTRQMSLMCDALQNERDSLVKQNQEICSLLHENREKQLDLEKTVKTLKQELEETVKIRDKTIIELKEKIKNYEFSQKIISDLRTNLAEQKELLSQRYLEVQCITLEKDKFSALSLYKDSLLNDLRNQIKELQNCIADQLCNLKDSYIQEECPNPQISLVHGGRVCSSPTSTSSRDSNIRTSWHDISDISLSTDHNPSKIKNVQDLFHISDKIPAFLEIQGETSENKRTKNIKEASTKDSANLDFISLPAGESSLTLLPSYKDLGCTEISKSVNKGDGDVITFSNKKNDNLDNFKSTNKISSLEHLNYSLQKKETDIKESSRIKKSLESNKEESSEKKSIVNEDNANILKDNLTHNLISSTITEQFQNIFQDIRIQSRMPVKVPSPPRNYPNPEWSDSTLPSISTVSGI</sequence>
<keyword evidence="10" id="KW-0131">Cell cycle</keyword>
<evidence type="ECO:0000259" key="14">
    <source>
        <dbReference type="Pfam" id="PF03801"/>
    </source>
</evidence>
<dbReference type="STRING" id="94128.A0A2A3ECY0"/>
<dbReference type="PANTHER" id="PTHR10643">
    <property type="entry name" value="KINETOCHORE PROTEIN NDC80"/>
    <property type="match status" value="1"/>
</dbReference>
<feature type="coiled-coil region" evidence="12">
    <location>
        <begin position="311"/>
        <end position="357"/>
    </location>
</feature>
<dbReference type="Gene3D" id="1.10.418.30">
    <property type="entry name" value="Ncd80 complex, Ncd80 subunit"/>
    <property type="match status" value="1"/>
</dbReference>
<evidence type="ECO:0000256" key="5">
    <source>
        <dbReference type="ARBA" id="ARBA00022618"/>
    </source>
</evidence>
<accession>A0A2A3ECY0</accession>
<feature type="region of interest" description="Disordered" evidence="13">
    <location>
        <begin position="108"/>
        <end position="136"/>
    </location>
</feature>
<dbReference type="InterPro" id="IPR005550">
    <property type="entry name" value="Kinetochore_Ndc80"/>
</dbReference>
<keyword evidence="5" id="KW-0132">Cell division</keyword>
<keyword evidence="8 12" id="KW-0175">Coiled coil</keyword>
<evidence type="ECO:0000256" key="13">
    <source>
        <dbReference type="SAM" id="MobiDB-lite"/>
    </source>
</evidence>
<keyword evidence="11" id="KW-0137">Centromere</keyword>
<feature type="compositionally biased region" description="Polar residues" evidence="13">
    <location>
        <begin position="1284"/>
        <end position="1298"/>
    </location>
</feature>
<dbReference type="OrthoDB" id="7459479at2759"/>
<evidence type="ECO:0000256" key="1">
    <source>
        <dbReference type="ARBA" id="ARBA00004123"/>
    </source>
</evidence>
<feature type="coiled-coil region" evidence="12">
    <location>
        <begin position="1199"/>
        <end position="1233"/>
    </location>
</feature>
<proteinExistence type="inferred from homology"/>
<feature type="coiled-coil region" evidence="12">
    <location>
        <begin position="920"/>
        <end position="958"/>
    </location>
</feature>
<evidence type="ECO:0000256" key="2">
    <source>
        <dbReference type="ARBA" id="ARBA00004629"/>
    </source>
</evidence>
<dbReference type="GO" id="GO:0051301">
    <property type="term" value="P:cell division"/>
    <property type="evidence" value="ECO:0007669"/>
    <property type="project" value="UniProtKB-KW"/>
</dbReference>
<dbReference type="GO" id="GO:0031262">
    <property type="term" value="C:Ndc80 complex"/>
    <property type="evidence" value="ECO:0007669"/>
    <property type="project" value="InterPro"/>
</dbReference>
<feature type="coiled-coil region" evidence="12">
    <location>
        <begin position="508"/>
        <end position="616"/>
    </location>
</feature>
<dbReference type="Proteomes" id="UP000242457">
    <property type="component" value="Unassembled WGS sequence"/>
</dbReference>
<dbReference type="InterPro" id="IPR055260">
    <property type="entry name" value="Ndc80_CH"/>
</dbReference>
<organism evidence="15 16">
    <name type="scientific">Apis cerana cerana</name>
    <name type="common">Oriental honeybee</name>
    <dbReference type="NCBI Taxonomy" id="94128"/>
    <lineage>
        <taxon>Eukaryota</taxon>
        <taxon>Metazoa</taxon>
        <taxon>Ecdysozoa</taxon>
        <taxon>Arthropoda</taxon>
        <taxon>Hexapoda</taxon>
        <taxon>Insecta</taxon>
        <taxon>Pterygota</taxon>
        <taxon>Neoptera</taxon>
        <taxon>Endopterygota</taxon>
        <taxon>Hymenoptera</taxon>
        <taxon>Apocrita</taxon>
        <taxon>Aculeata</taxon>
        <taxon>Apoidea</taxon>
        <taxon>Anthophila</taxon>
        <taxon>Apidae</taxon>
        <taxon>Apis</taxon>
    </lineage>
</organism>
<evidence type="ECO:0000256" key="8">
    <source>
        <dbReference type="ARBA" id="ARBA00023054"/>
    </source>
</evidence>
<evidence type="ECO:0000313" key="16">
    <source>
        <dbReference type="Proteomes" id="UP000242457"/>
    </source>
</evidence>